<feature type="domain" description="DUF7492" evidence="3">
    <location>
        <begin position="26"/>
        <end position="241"/>
    </location>
</feature>
<feature type="compositionally biased region" description="Polar residues" evidence="1">
    <location>
        <begin position="377"/>
        <end position="388"/>
    </location>
</feature>
<proteinExistence type="predicted"/>
<dbReference type="Proteomes" id="UP001163105">
    <property type="component" value="Unassembled WGS sequence"/>
</dbReference>
<sequence length="508" mass="53304">MKLMSASPRGGLAALLASAVSVSVTVSAHSWIESAYVVGDNGSFVGAEGFPRGYVPRTQPGWSDLQAQNLLPAAGTAAYTGDEALNKYPFDASPAHPMLQARPGDRVAVLHLENGHVTLPQNQPGKPLNRGTVYLYGTDRPQPRERLFDVHLRWNADGTGGDKRGRLLATRNYDDGQCFQDNHQPLAQERVAKFSSDGASADKELKCQSVVTIPKDAKPGAVYTVYWYWDWPTLNDQKIDLAATKNGLFPWAGSFMRGDKVPNGWTMDAIRVNESYSSVLDIKITDKLPGVIAKEDGAAAQNSKPENIYNMAVKGQLDSNFDVKLGGLDGGGQSGTGTASASDAPPTPTTTITPSNVPAGSTPGGSPPATNPGSDCGSMSTSTAFVTLTRTASRRSSSTSQAQASPSVPSEDASSAATVTKTVTVAATTFMSTVYVTASDRPACSSSSPPAPGDADAPSHVSSQTSTVMVTLTRHVPAAGSTGQAAPYDRRGLGASFKPLRQRGVRRA</sequence>
<reference evidence="4" key="1">
    <citation type="submission" date="2023-01" db="EMBL/GenBank/DDBJ databases">
        <title>The growth and conidiation of Purpureocillium lavendulum are regulated by nitrogen source and histone H3K14 acetylation.</title>
        <authorList>
            <person name="Tang P."/>
            <person name="Han J."/>
            <person name="Zhang C."/>
            <person name="Tang P."/>
            <person name="Qi F."/>
            <person name="Zhang K."/>
            <person name="Liang L."/>
        </authorList>
    </citation>
    <scope>NUCLEOTIDE SEQUENCE</scope>
    <source>
        <strain evidence="4">YMF1.00683</strain>
    </source>
</reference>
<comment type="caution">
    <text evidence="4">The sequence shown here is derived from an EMBL/GenBank/DDBJ whole genome shotgun (WGS) entry which is preliminary data.</text>
</comment>
<feature type="signal peptide" evidence="2">
    <location>
        <begin position="1"/>
        <end position="28"/>
    </location>
</feature>
<feature type="chain" id="PRO_5044298709" description="DUF7492 domain-containing protein" evidence="2">
    <location>
        <begin position="29"/>
        <end position="508"/>
    </location>
</feature>
<dbReference type="AlphaFoldDB" id="A0AB34FWE0"/>
<organism evidence="4 5">
    <name type="scientific">Purpureocillium lavendulum</name>
    <dbReference type="NCBI Taxonomy" id="1247861"/>
    <lineage>
        <taxon>Eukaryota</taxon>
        <taxon>Fungi</taxon>
        <taxon>Dikarya</taxon>
        <taxon>Ascomycota</taxon>
        <taxon>Pezizomycotina</taxon>
        <taxon>Sordariomycetes</taxon>
        <taxon>Hypocreomycetidae</taxon>
        <taxon>Hypocreales</taxon>
        <taxon>Ophiocordycipitaceae</taxon>
        <taxon>Purpureocillium</taxon>
    </lineage>
</organism>
<accession>A0AB34FWE0</accession>
<dbReference type="EMBL" id="JAQHRD010000003">
    <property type="protein sequence ID" value="KAJ6442956.1"/>
    <property type="molecule type" value="Genomic_DNA"/>
</dbReference>
<keyword evidence="2" id="KW-0732">Signal</keyword>
<evidence type="ECO:0000313" key="5">
    <source>
        <dbReference type="Proteomes" id="UP001163105"/>
    </source>
</evidence>
<evidence type="ECO:0000256" key="1">
    <source>
        <dbReference type="SAM" id="MobiDB-lite"/>
    </source>
</evidence>
<dbReference type="Pfam" id="PF24320">
    <property type="entry name" value="DUF7492"/>
    <property type="match status" value="1"/>
</dbReference>
<evidence type="ECO:0000313" key="4">
    <source>
        <dbReference type="EMBL" id="KAJ6442956.1"/>
    </source>
</evidence>
<protein>
    <recommendedName>
        <fullName evidence="3">DUF7492 domain-containing protein</fullName>
    </recommendedName>
</protein>
<feature type="region of interest" description="Disordered" evidence="1">
    <location>
        <begin position="440"/>
        <end position="508"/>
    </location>
</feature>
<dbReference type="InterPro" id="IPR055915">
    <property type="entry name" value="DUF7492"/>
</dbReference>
<keyword evidence="5" id="KW-1185">Reference proteome</keyword>
<evidence type="ECO:0000259" key="3">
    <source>
        <dbReference type="Pfam" id="PF24320"/>
    </source>
</evidence>
<feature type="compositionally biased region" description="Polar residues" evidence="1">
    <location>
        <begin position="460"/>
        <end position="470"/>
    </location>
</feature>
<feature type="compositionally biased region" description="Low complexity" evidence="1">
    <location>
        <begin position="389"/>
        <end position="417"/>
    </location>
</feature>
<gene>
    <name evidence="4" type="ORF">O9K51_04135</name>
</gene>
<feature type="compositionally biased region" description="Low complexity" evidence="1">
    <location>
        <begin position="336"/>
        <end position="361"/>
    </location>
</feature>
<feature type="region of interest" description="Disordered" evidence="1">
    <location>
        <begin position="324"/>
        <end position="417"/>
    </location>
</feature>
<feature type="compositionally biased region" description="Low complexity" evidence="1">
    <location>
        <begin position="440"/>
        <end position="459"/>
    </location>
</feature>
<name>A0AB34FWE0_9HYPO</name>
<evidence type="ECO:0000256" key="2">
    <source>
        <dbReference type="SAM" id="SignalP"/>
    </source>
</evidence>